<keyword evidence="2" id="KW-1185">Reference proteome</keyword>
<comment type="caution">
    <text evidence="1">The sequence shown here is derived from an EMBL/GenBank/DDBJ whole genome shotgun (WGS) entry which is preliminary data.</text>
</comment>
<dbReference type="STRING" id="1385519.N801_18915"/>
<dbReference type="RefSeq" id="WP_035940317.1">
    <property type="nucleotide sequence ID" value="NZ_AVPL01000070.1"/>
</dbReference>
<organism evidence="1 2">
    <name type="scientific">Knoellia aerolata DSM 18566</name>
    <dbReference type="NCBI Taxonomy" id="1385519"/>
    <lineage>
        <taxon>Bacteria</taxon>
        <taxon>Bacillati</taxon>
        <taxon>Actinomycetota</taxon>
        <taxon>Actinomycetes</taxon>
        <taxon>Micrococcales</taxon>
        <taxon>Intrasporangiaceae</taxon>
        <taxon>Knoellia</taxon>
    </lineage>
</organism>
<reference evidence="1 2" key="1">
    <citation type="submission" date="2013-08" db="EMBL/GenBank/DDBJ databases">
        <title>The genome sequence of Knoellia aerolata.</title>
        <authorList>
            <person name="Zhu W."/>
            <person name="Wang G."/>
        </authorList>
    </citation>
    <scope>NUCLEOTIDE SEQUENCE [LARGE SCALE GENOMIC DNA]</scope>
    <source>
        <strain evidence="1 2">DSM 18566</strain>
    </source>
</reference>
<evidence type="ECO:0000313" key="1">
    <source>
        <dbReference type="EMBL" id="KGN39805.1"/>
    </source>
</evidence>
<dbReference type="AlphaFoldDB" id="A0A0A0JQP5"/>
<sequence>MAALVRAATLRALRNAAQFSIPEETRQANLAATPELVRDPERLAPLEAAIKATLTDGALLPAALRSSAVPVLGNIAEAVVESLLGDRGWQPVYGDDQGFSFGPGIDLLMMDPTLARLVAIEVKSTIQPGRWPRLARGRSLQLTPEWLNGPGNTGMVEWGVRSDDTFLMVVQVQLRSRRWRCCLAGDPISPRPVTEERQLEDLDWLVPLPN</sequence>
<name>A0A0A0JQP5_9MICO</name>
<dbReference type="Proteomes" id="UP000030013">
    <property type="component" value="Unassembled WGS sequence"/>
</dbReference>
<protein>
    <submittedName>
        <fullName evidence="1">Uncharacterized protein</fullName>
    </submittedName>
</protein>
<accession>A0A0A0JQP5</accession>
<proteinExistence type="predicted"/>
<dbReference type="EMBL" id="AVPL01000070">
    <property type="protein sequence ID" value="KGN39805.1"/>
    <property type="molecule type" value="Genomic_DNA"/>
</dbReference>
<gene>
    <name evidence="1" type="ORF">N801_18915</name>
</gene>
<evidence type="ECO:0000313" key="2">
    <source>
        <dbReference type="Proteomes" id="UP000030013"/>
    </source>
</evidence>